<accession>A0A414W5Q9</accession>
<proteinExistence type="predicted"/>
<organism evidence="1 2">
    <name type="scientific">Blautia obeum</name>
    <dbReference type="NCBI Taxonomy" id="40520"/>
    <lineage>
        <taxon>Bacteria</taxon>
        <taxon>Bacillati</taxon>
        <taxon>Bacillota</taxon>
        <taxon>Clostridia</taxon>
        <taxon>Lachnospirales</taxon>
        <taxon>Lachnospiraceae</taxon>
        <taxon>Blautia</taxon>
    </lineage>
</organism>
<dbReference type="RefSeq" id="WP_118235449.1">
    <property type="nucleotide sequence ID" value="NZ_QRJH01000001.1"/>
</dbReference>
<name>A0A414W5Q9_9FIRM</name>
<dbReference type="AlphaFoldDB" id="A0A414W5Q9"/>
<dbReference type="Proteomes" id="UP000284024">
    <property type="component" value="Unassembled WGS sequence"/>
</dbReference>
<evidence type="ECO:0000313" key="1">
    <source>
        <dbReference type="EMBL" id="RHH21096.1"/>
    </source>
</evidence>
<evidence type="ECO:0000313" key="2">
    <source>
        <dbReference type="Proteomes" id="UP000284024"/>
    </source>
</evidence>
<gene>
    <name evidence="1" type="ORF">DW222_01280</name>
</gene>
<dbReference type="EMBL" id="QRJH01000001">
    <property type="protein sequence ID" value="RHH21096.1"/>
    <property type="molecule type" value="Genomic_DNA"/>
</dbReference>
<protein>
    <submittedName>
        <fullName evidence="1">Uncharacterized protein</fullName>
    </submittedName>
</protein>
<reference evidence="1 2" key="1">
    <citation type="submission" date="2018-08" db="EMBL/GenBank/DDBJ databases">
        <title>A genome reference for cultivated species of the human gut microbiota.</title>
        <authorList>
            <person name="Zou Y."/>
            <person name="Xue W."/>
            <person name="Luo G."/>
        </authorList>
    </citation>
    <scope>NUCLEOTIDE SEQUENCE [LARGE SCALE GENOMIC DNA]</scope>
    <source>
        <strain evidence="1 2">AM18-2AC</strain>
    </source>
</reference>
<comment type="caution">
    <text evidence="1">The sequence shown here is derived from an EMBL/GenBank/DDBJ whole genome shotgun (WGS) entry which is preliminary data.</text>
</comment>
<sequence length="81" mass="9048">MAKIVDSSMDGELTIKVKAALTVDEDTFDTCVNIMMIYAREHGIKGMTLDFRKTAPSRLGRFLMSDEAVEDILGAKTKYNK</sequence>